<feature type="compositionally biased region" description="Low complexity" evidence="1">
    <location>
        <begin position="76"/>
        <end position="93"/>
    </location>
</feature>
<accession>A0A4S2MUI3</accession>
<dbReference type="EMBL" id="ML220126">
    <property type="protein sequence ID" value="TGZ80218.1"/>
    <property type="molecule type" value="Genomic_DNA"/>
</dbReference>
<evidence type="ECO:0000313" key="3">
    <source>
        <dbReference type="Proteomes" id="UP000298138"/>
    </source>
</evidence>
<protein>
    <submittedName>
        <fullName evidence="2">Uncharacterized protein</fullName>
    </submittedName>
</protein>
<reference evidence="2 3" key="1">
    <citation type="submission" date="2019-04" db="EMBL/GenBank/DDBJ databases">
        <title>Comparative genomics and transcriptomics to analyze fruiting body development in filamentous ascomycetes.</title>
        <authorList>
            <consortium name="DOE Joint Genome Institute"/>
            <person name="Lutkenhaus R."/>
            <person name="Traeger S."/>
            <person name="Breuer J."/>
            <person name="Kuo A."/>
            <person name="Lipzen A."/>
            <person name="Pangilinan J."/>
            <person name="Dilworth D."/>
            <person name="Sandor L."/>
            <person name="Poggeler S."/>
            <person name="Barry K."/>
            <person name="Grigoriev I.V."/>
            <person name="Nowrousian M."/>
        </authorList>
    </citation>
    <scope>NUCLEOTIDE SEQUENCE [LARGE SCALE GENOMIC DNA]</scope>
    <source>
        <strain evidence="2 3">CBS 389.68</strain>
    </source>
</reference>
<keyword evidence="3" id="KW-1185">Reference proteome</keyword>
<dbReference type="Proteomes" id="UP000298138">
    <property type="component" value="Unassembled WGS sequence"/>
</dbReference>
<dbReference type="InParanoid" id="A0A4S2MUI3"/>
<organism evidence="2 3">
    <name type="scientific">Ascodesmis nigricans</name>
    <dbReference type="NCBI Taxonomy" id="341454"/>
    <lineage>
        <taxon>Eukaryota</taxon>
        <taxon>Fungi</taxon>
        <taxon>Dikarya</taxon>
        <taxon>Ascomycota</taxon>
        <taxon>Pezizomycotina</taxon>
        <taxon>Pezizomycetes</taxon>
        <taxon>Pezizales</taxon>
        <taxon>Ascodesmidaceae</taxon>
        <taxon>Ascodesmis</taxon>
    </lineage>
</organism>
<evidence type="ECO:0000313" key="2">
    <source>
        <dbReference type="EMBL" id="TGZ80218.1"/>
    </source>
</evidence>
<sequence length="102" mass="11363">MPFTMLATRARLTPPPSITVPFRHSLHHLLPPLAPPPFPSMHLPFCIFFLSLFLLRSHIRPIDTPYHLRPVSLRHGSGSYTGTGPTTGSISRTPSREKSTVI</sequence>
<proteinExistence type="predicted"/>
<evidence type="ECO:0000256" key="1">
    <source>
        <dbReference type="SAM" id="MobiDB-lite"/>
    </source>
</evidence>
<dbReference type="AlphaFoldDB" id="A0A4S2MUI3"/>
<name>A0A4S2MUI3_9PEZI</name>
<gene>
    <name evidence="2" type="ORF">EX30DRAFT_63822</name>
</gene>
<feature type="region of interest" description="Disordered" evidence="1">
    <location>
        <begin position="74"/>
        <end position="102"/>
    </location>
</feature>